<proteinExistence type="predicted"/>
<dbReference type="PANTHER" id="PTHR43798:SF33">
    <property type="entry name" value="HYDROLASE, PUTATIVE (AFU_ORTHOLOGUE AFUA_2G14860)-RELATED"/>
    <property type="match status" value="1"/>
</dbReference>
<dbReference type="InterPro" id="IPR000073">
    <property type="entry name" value="AB_hydrolase_1"/>
</dbReference>
<dbReference type="Proteomes" id="UP000076512">
    <property type="component" value="Unassembled WGS sequence"/>
</dbReference>
<name>A0A164LLZ5_9NOCA</name>
<dbReference type="InterPro" id="IPR050266">
    <property type="entry name" value="AB_hydrolase_sf"/>
</dbReference>
<dbReference type="InterPro" id="IPR029058">
    <property type="entry name" value="AB_hydrolase_fold"/>
</dbReference>
<dbReference type="GO" id="GO:0016020">
    <property type="term" value="C:membrane"/>
    <property type="evidence" value="ECO:0007669"/>
    <property type="project" value="TreeGrafter"/>
</dbReference>
<evidence type="ECO:0000313" key="3">
    <source>
        <dbReference type="Proteomes" id="UP000076512"/>
    </source>
</evidence>
<dbReference type="GO" id="GO:0046464">
    <property type="term" value="P:acylglycerol catabolic process"/>
    <property type="evidence" value="ECO:0007669"/>
    <property type="project" value="TreeGrafter"/>
</dbReference>
<dbReference type="EMBL" id="LWGR01000007">
    <property type="protein sequence ID" value="KZM72553.1"/>
    <property type="molecule type" value="Genomic_DNA"/>
</dbReference>
<dbReference type="Pfam" id="PF00561">
    <property type="entry name" value="Abhydrolase_1"/>
    <property type="match status" value="1"/>
</dbReference>
<sequence length="280" mass="31046">MTQHKPSSRTTARHRILPGRGLAIYEYGNPDADTVVLVHGLADTHRAWNRVAPMLADGFHVVAYDVTGHGRSAKPTRPHHYRLDRLADDLYTVLDAVSPHRPAHLAGHGWGAMQVWEAIADPRANTRIASATTLCAPDLDHLAHALRDARLPDTPWWNLPGLGWLVLGRRLLHPPYPTSTLPADLLAGARILHANLAHHLLHPRDRRTAVPVQLIVDRADAAALPTAADHIRARVDRLWCHRLPADPWLPSTEPLLVGEAIANFIDDLRADNQPLQYSPH</sequence>
<protein>
    <recommendedName>
        <fullName evidence="1">AB hydrolase-1 domain-containing protein</fullName>
    </recommendedName>
</protein>
<keyword evidence="3" id="KW-1185">Reference proteome</keyword>
<dbReference type="PANTHER" id="PTHR43798">
    <property type="entry name" value="MONOACYLGLYCEROL LIPASE"/>
    <property type="match status" value="1"/>
</dbReference>
<dbReference type="Gene3D" id="3.40.50.1820">
    <property type="entry name" value="alpha/beta hydrolase"/>
    <property type="match status" value="1"/>
</dbReference>
<gene>
    <name evidence="2" type="ORF">AWN90_27505</name>
</gene>
<evidence type="ECO:0000313" key="2">
    <source>
        <dbReference type="EMBL" id="KZM72553.1"/>
    </source>
</evidence>
<dbReference type="AlphaFoldDB" id="A0A164LLZ5"/>
<evidence type="ECO:0000259" key="1">
    <source>
        <dbReference type="Pfam" id="PF00561"/>
    </source>
</evidence>
<dbReference type="RefSeq" id="WP_067588562.1">
    <property type="nucleotide sequence ID" value="NZ_JABMCZ010000005.1"/>
</dbReference>
<comment type="caution">
    <text evidence="2">The sequence shown here is derived from an EMBL/GenBank/DDBJ whole genome shotgun (WGS) entry which is preliminary data.</text>
</comment>
<reference evidence="2 3" key="1">
    <citation type="submission" date="2016-04" db="EMBL/GenBank/DDBJ databases">
        <authorList>
            <person name="Evans L.H."/>
            <person name="Alamgir A."/>
            <person name="Owens N."/>
            <person name="Weber N.D."/>
            <person name="Virtaneva K."/>
            <person name="Barbian K."/>
            <person name="Babar A."/>
            <person name="Rosenke K."/>
        </authorList>
    </citation>
    <scope>NUCLEOTIDE SEQUENCE [LARGE SCALE GENOMIC DNA]</scope>
    <source>
        <strain evidence="2 3">IFM 0406</strain>
    </source>
</reference>
<dbReference type="OrthoDB" id="4220752at2"/>
<organism evidence="2 3">
    <name type="scientific">Nocardia terpenica</name>
    <dbReference type="NCBI Taxonomy" id="455432"/>
    <lineage>
        <taxon>Bacteria</taxon>
        <taxon>Bacillati</taxon>
        <taxon>Actinomycetota</taxon>
        <taxon>Actinomycetes</taxon>
        <taxon>Mycobacteriales</taxon>
        <taxon>Nocardiaceae</taxon>
        <taxon>Nocardia</taxon>
    </lineage>
</organism>
<dbReference type="GO" id="GO:0047372">
    <property type="term" value="F:monoacylglycerol lipase activity"/>
    <property type="evidence" value="ECO:0007669"/>
    <property type="project" value="TreeGrafter"/>
</dbReference>
<dbReference type="STRING" id="455432.AWN90_27505"/>
<accession>A0A164LLZ5</accession>
<dbReference type="SUPFAM" id="SSF53474">
    <property type="entry name" value="alpha/beta-Hydrolases"/>
    <property type="match status" value="1"/>
</dbReference>
<feature type="domain" description="AB hydrolase-1" evidence="1">
    <location>
        <begin position="34"/>
        <end position="157"/>
    </location>
</feature>